<sequence>MNYLDLAIVLLLLASVLLAFWKGFVEQALSLAGWVVAFLAATHLGHEVAPVFAHFLADPGLQLAVAYLVIALVVWLASKVVSKALATLVQKIGLGKLDRLLGILFGVIRGFVLVLLLVAIASLTDLRFHNQWQTSQLMPYFEQVRDRAAAHLDDYISE</sequence>
<dbReference type="InterPro" id="IPR003825">
    <property type="entry name" value="Colicin-V_CvpA"/>
</dbReference>
<protein>
    <submittedName>
        <fullName evidence="6">CvpA family protein</fullName>
    </submittedName>
</protein>
<evidence type="ECO:0000256" key="2">
    <source>
        <dbReference type="ARBA" id="ARBA00022692"/>
    </source>
</evidence>
<keyword evidence="7" id="KW-1185">Reference proteome</keyword>
<comment type="caution">
    <text evidence="6">The sequence shown here is derived from an EMBL/GenBank/DDBJ whole genome shotgun (WGS) entry which is preliminary data.</text>
</comment>
<comment type="subcellular location">
    <subcellularLocation>
        <location evidence="1">Membrane</location>
        <topology evidence="1">Multi-pass membrane protein</topology>
    </subcellularLocation>
</comment>
<gene>
    <name evidence="6" type="ORF">V6U78_08115</name>
</gene>
<evidence type="ECO:0000256" key="3">
    <source>
        <dbReference type="ARBA" id="ARBA00022989"/>
    </source>
</evidence>
<keyword evidence="2 5" id="KW-0812">Transmembrane</keyword>
<dbReference type="EMBL" id="JBANFI010000004">
    <property type="protein sequence ID" value="MFK7160998.1"/>
    <property type="molecule type" value="Genomic_DNA"/>
</dbReference>
<reference evidence="6 7" key="1">
    <citation type="submission" date="2024-02" db="EMBL/GenBank/DDBJ databases">
        <title>Marinospirillum sp. MEB 164 isolated from Lonar lake sediment.</title>
        <authorList>
            <person name="Joshi A."/>
            <person name="Thite S."/>
        </authorList>
    </citation>
    <scope>NUCLEOTIDE SEQUENCE [LARGE SCALE GENOMIC DNA]</scope>
    <source>
        <strain evidence="6 7">MEB164</strain>
    </source>
</reference>
<evidence type="ECO:0000256" key="5">
    <source>
        <dbReference type="SAM" id="Phobius"/>
    </source>
</evidence>
<dbReference type="InterPro" id="IPR052719">
    <property type="entry name" value="CvpA-like"/>
</dbReference>
<feature type="transmembrane region" description="Helical" evidence="5">
    <location>
        <begin position="65"/>
        <end position="88"/>
    </location>
</feature>
<accession>A0ABW8PZC7</accession>
<dbReference type="RefSeq" id="WP_405339252.1">
    <property type="nucleotide sequence ID" value="NZ_JBANFI010000004.1"/>
</dbReference>
<feature type="transmembrane region" description="Helical" evidence="5">
    <location>
        <begin position="100"/>
        <end position="123"/>
    </location>
</feature>
<dbReference type="PANTHER" id="PTHR36926">
    <property type="entry name" value="COLICIN V PRODUCTION PROTEIN"/>
    <property type="match status" value="1"/>
</dbReference>
<dbReference type="PANTHER" id="PTHR36926:SF1">
    <property type="entry name" value="COLICIN V PRODUCTION PROTEIN"/>
    <property type="match status" value="1"/>
</dbReference>
<feature type="transmembrane region" description="Helical" evidence="5">
    <location>
        <begin position="31"/>
        <end position="53"/>
    </location>
</feature>
<name>A0ABW8PZC7_9GAMM</name>
<keyword evidence="3 5" id="KW-1133">Transmembrane helix</keyword>
<evidence type="ECO:0000313" key="6">
    <source>
        <dbReference type="EMBL" id="MFK7160998.1"/>
    </source>
</evidence>
<organism evidence="6 7">
    <name type="scientific">Marinospirillum alkalitolerans</name>
    <dbReference type="NCBI Taxonomy" id="3123374"/>
    <lineage>
        <taxon>Bacteria</taxon>
        <taxon>Pseudomonadati</taxon>
        <taxon>Pseudomonadota</taxon>
        <taxon>Gammaproteobacteria</taxon>
        <taxon>Oceanospirillales</taxon>
        <taxon>Oceanospirillaceae</taxon>
        <taxon>Marinospirillum</taxon>
    </lineage>
</organism>
<evidence type="ECO:0000256" key="1">
    <source>
        <dbReference type="ARBA" id="ARBA00004141"/>
    </source>
</evidence>
<proteinExistence type="predicted"/>
<dbReference type="Proteomes" id="UP001621714">
    <property type="component" value="Unassembled WGS sequence"/>
</dbReference>
<evidence type="ECO:0000256" key="4">
    <source>
        <dbReference type="ARBA" id="ARBA00023136"/>
    </source>
</evidence>
<feature type="transmembrane region" description="Helical" evidence="5">
    <location>
        <begin position="6"/>
        <end position="24"/>
    </location>
</feature>
<dbReference type="Pfam" id="PF02674">
    <property type="entry name" value="Colicin_V"/>
    <property type="match status" value="1"/>
</dbReference>
<evidence type="ECO:0000313" key="7">
    <source>
        <dbReference type="Proteomes" id="UP001621714"/>
    </source>
</evidence>
<keyword evidence="4 5" id="KW-0472">Membrane</keyword>